<evidence type="ECO:0000313" key="2">
    <source>
        <dbReference type="Proteomes" id="UP000190648"/>
    </source>
</evidence>
<organism evidence="1 2">
    <name type="scientific">Patagioenas fasciata monilis</name>
    <dbReference type="NCBI Taxonomy" id="372326"/>
    <lineage>
        <taxon>Eukaryota</taxon>
        <taxon>Metazoa</taxon>
        <taxon>Chordata</taxon>
        <taxon>Craniata</taxon>
        <taxon>Vertebrata</taxon>
        <taxon>Euteleostomi</taxon>
        <taxon>Archelosauria</taxon>
        <taxon>Archosauria</taxon>
        <taxon>Dinosauria</taxon>
        <taxon>Saurischia</taxon>
        <taxon>Theropoda</taxon>
        <taxon>Coelurosauria</taxon>
        <taxon>Aves</taxon>
        <taxon>Neognathae</taxon>
        <taxon>Neoaves</taxon>
        <taxon>Columbimorphae</taxon>
        <taxon>Columbiformes</taxon>
        <taxon>Columbidae</taxon>
        <taxon>Patagioenas</taxon>
    </lineage>
</organism>
<comment type="caution">
    <text evidence="1">The sequence shown here is derived from an EMBL/GenBank/DDBJ whole genome shotgun (WGS) entry which is preliminary data.</text>
</comment>
<dbReference type="AlphaFoldDB" id="A0A1V4KPD9"/>
<keyword evidence="2" id="KW-1185">Reference proteome</keyword>
<reference evidence="1 2" key="1">
    <citation type="submission" date="2016-02" db="EMBL/GenBank/DDBJ databases">
        <title>Band-tailed pigeon sequencing and assembly.</title>
        <authorList>
            <person name="Soares A.E."/>
            <person name="Novak B.J."/>
            <person name="Rice E.S."/>
            <person name="O'Connell B."/>
            <person name="Chang D."/>
            <person name="Weber S."/>
            <person name="Shapiro B."/>
        </authorList>
    </citation>
    <scope>NUCLEOTIDE SEQUENCE [LARGE SCALE GENOMIC DNA]</scope>
    <source>
        <strain evidence="1">BTP2013</strain>
        <tissue evidence="1">Blood</tissue>
    </source>
</reference>
<dbReference type="Proteomes" id="UP000190648">
    <property type="component" value="Unassembled WGS sequence"/>
</dbReference>
<name>A0A1V4KPD9_PATFA</name>
<accession>A0A1V4KPD9</accession>
<sequence length="103" mass="11595">MHGGSRGRGFACRDAQRVLTPHSGTLHRVFLRGEPQLTRKCLKTAIEEPVELREDVTPSPFAALRPQRKREIRGTEGEFCPLVWIRLLRVVLVETARVPVSGP</sequence>
<gene>
    <name evidence="1" type="ORF">AV530_009216</name>
</gene>
<dbReference type="EMBL" id="LSYS01002801">
    <property type="protein sequence ID" value="OPJ85657.1"/>
    <property type="molecule type" value="Genomic_DNA"/>
</dbReference>
<proteinExistence type="predicted"/>
<evidence type="ECO:0000313" key="1">
    <source>
        <dbReference type="EMBL" id="OPJ85657.1"/>
    </source>
</evidence>
<protein>
    <submittedName>
        <fullName evidence="1">Uncharacterized protein</fullName>
    </submittedName>
</protein>